<dbReference type="Proteomes" id="UP000238937">
    <property type="component" value="Unassembled WGS sequence"/>
</dbReference>
<gene>
    <name evidence="1" type="ORF">C7B77_01645</name>
</gene>
<sequence length="288" mass="33801">MKTIKQVFRNFVENTPVLKDYYYYYWLFPRNPNLYRYVFNSFAEALAAVPAGALAGYNYRDFYELRLTDFSDLERVKPSDYPMLVWLREAFTDSSTVFDLGGTTGYGYYTYRKYISFPESLHWQVCEVPKIVEVGKELMEIIPSSGLNYTTKMLDAEAEIFFSTGMLQYFEESLADMLAKWSVKPRHLVIDRIPLYEGETYVTLQRPLIVRPQGNFVSYIPFKIQNRTKFINDLLGLGYELVDTWQQDRQCFIPFHPDRFVDAFHGFYFRHVSVPTICSSAKSLAFKS</sequence>
<reference evidence="1 2" key="1">
    <citation type="submission" date="2018-03" db="EMBL/GenBank/DDBJ databases">
        <title>The ancient ancestry and fast evolution of plastids.</title>
        <authorList>
            <person name="Moore K.R."/>
            <person name="Magnabosco C."/>
            <person name="Momper L."/>
            <person name="Gold D.A."/>
            <person name="Bosak T."/>
            <person name="Fournier G.P."/>
        </authorList>
    </citation>
    <scope>NUCLEOTIDE SEQUENCE [LARGE SCALE GENOMIC DNA]</scope>
    <source>
        <strain evidence="1 2">CCALA 037</strain>
    </source>
</reference>
<dbReference type="RefSeq" id="WP_106299676.1">
    <property type="nucleotide sequence ID" value="NZ_PVWO01000010.1"/>
</dbReference>
<evidence type="ECO:0000313" key="2">
    <source>
        <dbReference type="Proteomes" id="UP000238937"/>
    </source>
</evidence>
<comment type="caution">
    <text evidence="1">The sequence shown here is derived from an EMBL/GenBank/DDBJ whole genome shotgun (WGS) entry which is preliminary data.</text>
</comment>
<name>A0A2T1GMX2_9CYAN</name>
<evidence type="ECO:0000313" key="1">
    <source>
        <dbReference type="EMBL" id="PSB59230.1"/>
    </source>
</evidence>
<dbReference type="EMBL" id="PVWO01000010">
    <property type="protein sequence ID" value="PSB59230.1"/>
    <property type="molecule type" value="Genomic_DNA"/>
</dbReference>
<organism evidence="1 2">
    <name type="scientific">Chamaesiphon polymorphus CCALA 037</name>
    <dbReference type="NCBI Taxonomy" id="2107692"/>
    <lineage>
        <taxon>Bacteria</taxon>
        <taxon>Bacillati</taxon>
        <taxon>Cyanobacteriota</taxon>
        <taxon>Cyanophyceae</taxon>
        <taxon>Gomontiellales</taxon>
        <taxon>Chamaesiphonaceae</taxon>
        <taxon>Chamaesiphon</taxon>
    </lineage>
</organism>
<evidence type="ECO:0008006" key="3">
    <source>
        <dbReference type="Google" id="ProtNLM"/>
    </source>
</evidence>
<keyword evidence="2" id="KW-1185">Reference proteome</keyword>
<dbReference type="OrthoDB" id="513983at2"/>
<accession>A0A2T1GMX2</accession>
<dbReference type="AlphaFoldDB" id="A0A2T1GMX2"/>
<dbReference type="NCBIfam" id="TIGR04325">
    <property type="entry name" value="MTase_LIC12133"/>
    <property type="match status" value="1"/>
</dbReference>
<proteinExistence type="predicted"/>
<protein>
    <recommendedName>
        <fullName evidence="3">Methyltransferase, TIGR04325 family</fullName>
    </recommendedName>
</protein>
<dbReference type="InterPro" id="IPR027612">
    <property type="entry name" value="Put_MTase_LIC12133"/>
</dbReference>